<dbReference type="Gene3D" id="3.90.420.10">
    <property type="entry name" value="Oxidoreductase, molybdopterin-binding domain"/>
    <property type="match status" value="1"/>
</dbReference>
<gene>
    <name evidence="3" type="ORF">SDC9_177504</name>
</gene>
<feature type="transmembrane region" description="Helical" evidence="1">
    <location>
        <begin position="7"/>
        <end position="28"/>
    </location>
</feature>
<comment type="caution">
    <text evidence="3">The sequence shown here is derived from an EMBL/GenBank/DDBJ whole genome shotgun (WGS) entry which is preliminary data.</text>
</comment>
<name>A0A645GT13_9ZZZZ</name>
<dbReference type="AlphaFoldDB" id="A0A645GT13"/>
<keyword evidence="1" id="KW-0812">Transmembrane</keyword>
<organism evidence="3">
    <name type="scientific">bioreactor metagenome</name>
    <dbReference type="NCBI Taxonomy" id="1076179"/>
    <lineage>
        <taxon>unclassified sequences</taxon>
        <taxon>metagenomes</taxon>
        <taxon>ecological metagenomes</taxon>
    </lineage>
</organism>
<evidence type="ECO:0000256" key="1">
    <source>
        <dbReference type="SAM" id="Phobius"/>
    </source>
</evidence>
<keyword evidence="1" id="KW-1133">Transmembrane helix</keyword>
<dbReference type="EMBL" id="VSSQ01081016">
    <property type="protein sequence ID" value="MPN30047.1"/>
    <property type="molecule type" value="Genomic_DNA"/>
</dbReference>
<dbReference type="Pfam" id="PF00174">
    <property type="entry name" value="Oxidored_molyb"/>
    <property type="match status" value="1"/>
</dbReference>
<dbReference type="InterPro" id="IPR000572">
    <property type="entry name" value="OxRdtase_Mopterin-bd_dom"/>
</dbReference>
<keyword evidence="1" id="KW-0472">Membrane</keyword>
<dbReference type="SUPFAM" id="SSF56524">
    <property type="entry name" value="Oxidoreductase molybdopterin-binding domain"/>
    <property type="match status" value="1"/>
</dbReference>
<reference evidence="3" key="1">
    <citation type="submission" date="2019-08" db="EMBL/GenBank/DDBJ databases">
        <authorList>
            <person name="Kucharzyk K."/>
            <person name="Murdoch R.W."/>
            <person name="Higgins S."/>
            <person name="Loffler F."/>
        </authorList>
    </citation>
    <scope>NUCLEOTIDE SEQUENCE</scope>
</reference>
<dbReference type="InterPro" id="IPR036374">
    <property type="entry name" value="OxRdtase_Mopterin-bd_sf"/>
</dbReference>
<evidence type="ECO:0000313" key="3">
    <source>
        <dbReference type="EMBL" id="MPN30047.1"/>
    </source>
</evidence>
<protein>
    <recommendedName>
        <fullName evidence="2">Oxidoreductase molybdopterin-binding domain-containing protein</fullName>
    </recommendedName>
</protein>
<sequence length="167" mass="18857">MKKNTKIVLAILAAAVVIGLIIVNIYSVKEQERLANCKQLEIVTSGTSKIYSYDEQSNLFVDFTAKMKRKNGEVTDKEYSGIELKDILKQMQISVSDTTEITVVCSDQYEIKLTPQEINSDGNIYIVTQESKQALSKENGTFMMVVTQDEFSTRWAKNVVQVKISEK</sequence>
<accession>A0A645GT13</accession>
<proteinExistence type="predicted"/>
<evidence type="ECO:0000259" key="2">
    <source>
        <dbReference type="Pfam" id="PF00174"/>
    </source>
</evidence>
<feature type="domain" description="Oxidoreductase molybdopterin-binding" evidence="2">
    <location>
        <begin position="64"/>
        <end position="166"/>
    </location>
</feature>